<organism evidence="1 2">
    <name type="scientific">Polluticaenibacter yanchengensis</name>
    <dbReference type="NCBI Taxonomy" id="3014562"/>
    <lineage>
        <taxon>Bacteria</taxon>
        <taxon>Pseudomonadati</taxon>
        <taxon>Bacteroidota</taxon>
        <taxon>Chitinophagia</taxon>
        <taxon>Chitinophagales</taxon>
        <taxon>Chitinophagaceae</taxon>
        <taxon>Polluticaenibacter</taxon>
    </lineage>
</organism>
<keyword evidence="2" id="KW-1185">Reference proteome</keyword>
<gene>
    <name evidence="1" type="ORF">O3P16_08390</name>
</gene>
<dbReference type="Pfam" id="PF26622">
    <property type="entry name" value="DUF8199"/>
    <property type="match status" value="1"/>
</dbReference>
<evidence type="ECO:0000313" key="2">
    <source>
        <dbReference type="Proteomes" id="UP001210231"/>
    </source>
</evidence>
<dbReference type="InterPro" id="IPR058512">
    <property type="entry name" value="DUF8199"/>
</dbReference>
<name>A0ABT4UJ19_9BACT</name>
<dbReference type="NCBIfam" id="NF047658">
    <property type="entry name" value="HYC_CC_PP"/>
    <property type="match status" value="1"/>
</dbReference>
<proteinExistence type="predicted"/>
<dbReference type="Proteomes" id="UP001210231">
    <property type="component" value="Unassembled WGS sequence"/>
</dbReference>
<accession>A0ABT4UJ19</accession>
<dbReference type="InterPro" id="IPR058060">
    <property type="entry name" value="HYC_CC_PP"/>
</dbReference>
<evidence type="ECO:0000313" key="1">
    <source>
        <dbReference type="EMBL" id="MDA3614824.1"/>
    </source>
</evidence>
<reference evidence="1 2" key="1">
    <citation type="submission" date="2022-12" db="EMBL/GenBank/DDBJ databases">
        <title>Chitinophagaceae gen. sp. nov., a new member of the family Chitinophagaceae, isolated from soil in a chemical factory.</title>
        <authorList>
            <person name="Ke Z."/>
        </authorList>
    </citation>
    <scope>NUCLEOTIDE SEQUENCE [LARGE SCALE GENOMIC DNA]</scope>
    <source>
        <strain evidence="1 2">LY-5</strain>
    </source>
</reference>
<protein>
    <recommendedName>
        <fullName evidence="3">Secreted protein</fullName>
    </recommendedName>
</protein>
<dbReference type="EMBL" id="JAQGEF010000008">
    <property type="protein sequence ID" value="MDA3614824.1"/>
    <property type="molecule type" value="Genomic_DNA"/>
</dbReference>
<dbReference type="RefSeq" id="WP_407031150.1">
    <property type="nucleotide sequence ID" value="NZ_JAQGEF010000008.1"/>
</dbReference>
<comment type="caution">
    <text evidence="1">The sequence shown here is derived from an EMBL/GenBank/DDBJ whole genome shotgun (WGS) entry which is preliminary data.</text>
</comment>
<sequence length="132" mass="15088">MRKLLLILIMLCYVGSTTGIAMQYHFCMGELKSVSIQQEEHDDACNLCGMDKEKNACCKDEVDIVKVSDSHQQSGQYQLAALYWHILPPASYYILPDAVEKDLSSYLIPKTNAPPVHQNFDDWNAFYCIFRC</sequence>
<evidence type="ECO:0008006" key="3">
    <source>
        <dbReference type="Google" id="ProtNLM"/>
    </source>
</evidence>